<feature type="binding site" evidence="13">
    <location>
        <position position="1011"/>
    </location>
    <ligand>
        <name>ATP</name>
        <dbReference type="ChEBI" id="CHEBI:30616"/>
    </ligand>
</feature>
<evidence type="ECO:0000259" key="17">
    <source>
        <dbReference type="PROSITE" id="PS51473"/>
    </source>
</evidence>
<dbReference type="Gene3D" id="1.10.510.10">
    <property type="entry name" value="Transferase(Phosphotransferase) domain 1"/>
    <property type="match status" value="2"/>
</dbReference>
<organism evidence="18 19">
    <name type="scientific">Paspalum notatum var. saurae</name>
    <dbReference type="NCBI Taxonomy" id="547442"/>
    <lineage>
        <taxon>Eukaryota</taxon>
        <taxon>Viridiplantae</taxon>
        <taxon>Streptophyta</taxon>
        <taxon>Embryophyta</taxon>
        <taxon>Tracheophyta</taxon>
        <taxon>Spermatophyta</taxon>
        <taxon>Magnoliopsida</taxon>
        <taxon>Liliopsida</taxon>
        <taxon>Poales</taxon>
        <taxon>Poaceae</taxon>
        <taxon>PACMAD clade</taxon>
        <taxon>Panicoideae</taxon>
        <taxon>Andropogonodae</taxon>
        <taxon>Paspaleae</taxon>
        <taxon>Paspalinae</taxon>
        <taxon>Paspalum</taxon>
    </lineage>
</organism>
<dbReference type="InterPro" id="IPR038408">
    <property type="entry name" value="GNK2_sf"/>
</dbReference>
<feature type="domain" description="Gnk2-homologous" evidence="17">
    <location>
        <begin position="766"/>
        <end position="876"/>
    </location>
</feature>
<keyword evidence="7 13" id="KW-0547">Nucleotide-binding</keyword>
<name>A0AAQ3WLX3_PASNO</name>
<evidence type="ECO:0000256" key="5">
    <source>
        <dbReference type="ARBA" id="ARBA00022729"/>
    </source>
</evidence>
<feature type="signal peptide" evidence="15">
    <location>
        <begin position="1"/>
        <end position="25"/>
    </location>
</feature>
<keyword evidence="19" id="KW-1185">Reference proteome</keyword>
<feature type="chain" id="PRO_5042909859" evidence="15">
    <location>
        <begin position="26"/>
        <end position="1388"/>
    </location>
</feature>
<evidence type="ECO:0000256" key="13">
    <source>
        <dbReference type="PROSITE-ProRule" id="PRU10141"/>
    </source>
</evidence>
<evidence type="ECO:0000256" key="12">
    <source>
        <dbReference type="ARBA" id="ARBA00023180"/>
    </source>
</evidence>
<dbReference type="PANTHER" id="PTHR27002">
    <property type="entry name" value="RECEPTOR-LIKE SERINE/THREONINE-PROTEIN KINASE SD1-8"/>
    <property type="match status" value="1"/>
</dbReference>
<feature type="region of interest" description="Disordered" evidence="14">
    <location>
        <begin position="888"/>
        <end position="909"/>
    </location>
</feature>
<feature type="compositionally biased region" description="Low complexity" evidence="14">
    <location>
        <begin position="898"/>
        <end position="908"/>
    </location>
</feature>
<keyword evidence="3" id="KW-0808">Transferase</keyword>
<dbReference type="Pfam" id="PF00069">
    <property type="entry name" value="Pkinase"/>
    <property type="match status" value="2"/>
</dbReference>
<evidence type="ECO:0000256" key="1">
    <source>
        <dbReference type="ARBA" id="ARBA00004167"/>
    </source>
</evidence>
<feature type="domain" description="Gnk2-homologous" evidence="17">
    <location>
        <begin position="136"/>
        <end position="243"/>
    </location>
</feature>
<reference evidence="18 19" key="1">
    <citation type="submission" date="2024-02" db="EMBL/GenBank/DDBJ databases">
        <title>High-quality chromosome-scale genome assembly of Pensacola bahiagrass (Paspalum notatum Flugge var. saurae).</title>
        <authorList>
            <person name="Vega J.M."/>
            <person name="Podio M."/>
            <person name="Orjuela J."/>
            <person name="Siena L.A."/>
            <person name="Pessino S.C."/>
            <person name="Combes M.C."/>
            <person name="Mariac C."/>
            <person name="Albertini E."/>
            <person name="Pupilli F."/>
            <person name="Ortiz J.P.A."/>
            <person name="Leblanc O."/>
        </authorList>
    </citation>
    <scope>NUCLEOTIDE SEQUENCE [LARGE SCALE GENOMIC DNA]</scope>
    <source>
        <strain evidence="18">R1</strain>
        <tissue evidence="18">Leaf</tissue>
    </source>
</reference>
<dbReference type="GO" id="GO:0005524">
    <property type="term" value="F:ATP binding"/>
    <property type="evidence" value="ECO:0007669"/>
    <property type="project" value="UniProtKB-UniRule"/>
</dbReference>
<dbReference type="SMART" id="SM00220">
    <property type="entry name" value="S_TKc"/>
    <property type="match status" value="2"/>
</dbReference>
<dbReference type="CDD" id="cd14066">
    <property type="entry name" value="STKc_IRAK"/>
    <property type="match status" value="2"/>
</dbReference>
<comment type="subcellular location">
    <subcellularLocation>
        <location evidence="1">Membrane</location>
        <topology evidence="1">Single-pass membrane protein</topology>
    </subcellularLocation>
</comment>
<dbReference type="InterPro" id="IPR011009">
    <property type="entry name" value="Kinase-like_dom_sf"/>
</dbReference>
<evidence type="ECO:0000256" key="9">
    <source>
        <dbReference type="ARBA" id="ARBA00022840"/>
    </source>
</evidence>
<dbReference type="Gene3D" id="3.30.430.20">
    <property type="entry name" value="Gnk2 domain, C-X8-C-X2-C motif"/>
    <property type="match status" value="4"/>
</dbReference>
<keyword evidence="5 15" id="KW-0732">Signal</keyword>
<dbReference type="FunFam" id="3.30.430.20:FF:000006">
    <property type="entry name" value="Receptor-like serine-threonine protein kinase"/>
    <property type="match status" value="2"/>
</dbReference>
<gene>
    <name evidence="18" type="ORF">U9M48_015487</name>
</gene>
<keyword evidence="10" id="KW-1133">Transmembrane helix</keyword>
<keyword evidence="4" id="KW-0812">Transmembrane</keyword>
<evidence type="ECO:0000256" key="8">
    <source>
        <dbReference type="ARBA" id="ARBA00022777"/>
    </source>
</evidence>
<dbReference type="GO" id="GO:0004674">
    <property type="term" value="F:protein serine/threonine kinase activity"/>
    <property type="evidence" value="ECO:0007669"/>
    <property type="project" value="UniProtKB-KW"/>
</dbReference>
<dbReference type="Pfam" id="PF01657">
    <property type="entry name" value="Stress-antifung"/>
    <property type="match status" value="4"/>
</dbReference>
<evidence type="ECO:0000256" key="15">
    <source>
        <dbReference type="SAM" id="SignalP"/>
    </source>
</evidence>
<evidence type="ECO:0000313" key="18">
    <source>
        <dbReference type="EMBL" id="WVZ66235.1"/>
    </source>
</evidence>
<evidence type="ECO:0000256" key="14">
    <source>
        <dbReference type="SAM" id="MobiDB-lite"/>
    </source>
</evidence>
<evidence type="ECO:0000256" key="10">
    <source>
        <dbReference type="ARBA" id="ARBA00022989"/>
    </source>
</evidence>
<feature type="domain" description="Protein kinase" evidence="16">
    <location>
        <begin position="356"/>
        <end position="636"/>
    </location>
</feature>
<dbReference type="PROSITE" id="PS00108">
    <property type="entry name" value="PROTEIN_KINASE_ST"/>
    <property type="match status" value="2"/>
</dbReference>
<dbReference type="PROSITE" id="PS00107">
    <property type="entry name" value="PROTEIN_KINASE_ATP"/>
    <property type="match status" value="2"/>
</dbReference>
<evidence type="ECO:0000256" key="4">
    <source>
        <dbReference type="ARBA" id="ARBA00022692"/>
    </source>
</evidence>
<evidence type="ECO:0000256" key="2">
    <source>
        <dbReference type="ARBA" id="ARBA00022527"/>
    </source>
</evidence>
<dbReference type="PANTHER" id="PTHR27002:SF1040">
    <property type="entry name" value="OS07G0538400 PROTEIN"/>
    <property type="match status" value="1"/>
</dbReference>
<evidence type="ECO:0000256" key="7">
    <source>
        <dbReference type="ARBA" id="ARBA00022741"/>
    </source>
</evidence>
<keyword evidence="9 13" id="KW-0067">ATP-binding</keyword>
<feature type="domain" description="Protein kinase" evidence="16">
    <location>
        <begin position="983"/>
        <end position="1262"/>
    </location>
</feature>
<sequence>MMAHHILRLAAIVAAVALLLPGATGYPWPYCGDSTFKANGTYQANLNAAAAALPKNASASPDLFATAVVGAVPEQLWAMGLCRVDINPTECFNCLTQAFQDLPNDCSYINNAAIYYDTCMLHYSINQQLPVDDDSGYTYGINYNGNVTSDAGRFNRLVAVLLNATADYAAHNSSRRFATGEADFDQEFPKVYSLAQCTPGQRPAHCRRCLADLISNWLESLENNIRGRMLWVNCTCRYDITPFFNGPAMVQLASPLPSAPVPAPAPAPALAPAVPPAAAGEGGRKYSVAGVVLAVVLSTLAALNLVACVCFWRRRRPGRAPAKQPYPMYSTDAEDMEMVDSMMMDVSTLRAATGDFDESNKLGQGGFGAVYKGVLPGGDEIAVKRLSQSSSQGVEELKNELALVAKLKHRNLVRLVGICLEQKERLLVYEFVPNRSLDLILFDTEKREQLDWGQRYRIINGVARGLQYLHEDSQLKVVHRDLKASNILLDANMNPKISDFGLARIFGRDQTQAVTAHIVGTFGYMAPEYAMRGYYSVKSDAFSFGVMVLEIVTGRSCNDCSSAGTRSQDLISTVWEHWDAGTVMETVDPCMGEGSFPVDEVLRCIHIALLCVQADPAARLVMSSVVMMLGGDAMTLQAPSKPAAIFARNNNTTGNTISLSTVSSFDANSSYDAHLNFVAATLPKNASTSPDLFSTVVVGAIPEQLWALGLCRGDVDAATCSSCLAQAFPDVRGDCSNDKDASIYYDYCMLHYSDVHTLADDDTGPETNVYFVANHQNVTSDPAEYVALLAALVNATADYAAYNSTRRFATGEADTAFDPAYAKLYTLAQCRPDWTPAQCRKCLDGLISQTLAGFQNSIGARALAVDCTYRYESASFYNGTAMVRLASPSPGAPPPAGQPTVGTPAAAGKEGRRHPVPWVVLAVVLPSLAALNLVGFLCFRSRQRTVEHAKKQNPMYSAEPEDMEMVDSMMMDVSTLRAATGDFDESNKLGEGGFGAVYKGVLPDGEEIAVKRLSRSSTQGVEELKNELALVAKLKHRNLVRLVGVCLDQQERLLVYEFVPNRSLDLVLFDTENENRGEELDWGQRYRIINGIARGLQYLHEDSQLRVVHRDLKASNILLDENMNPKISDFGLARIFERDQTQAVTNRVVGTYGYMAPEYVMRGNYSVKSDAFSFGVMVLEIVTGRRNSNAGHNNKEADLLTTVWEHWEAGTVAVLVDPSMGGSFPEGDMLRCIHIGLLCVQGDPAARPVMSSVVMMLSSDTVALQPPSKPGLFAANNSANTASSTVSLKANRTVIGTASMLVRVKSSSAGSAEAKKVTWPTMAMATLSCWLLAAGSNGSRWRRAPAVEAGELERPEHGAVLEQRLEIRTGVEAGWALVPAHELDAAIT</sequence>
<keyword evidence="8" id="KW-0418">Kinase</keyword>
<protein>
    <submittedName>
        <fullName evidence="18">Uncharacterized protein</fullName>
    </submittedName>
</protein>
<dbReference type="InterPro" id="IPR017441">
    <property type="entry name" value="Protein_kinase_ATP_BS"/>
</dbReference>
<evidence type="ECO:0000256" key="6">
    <source>
        <dbReference type="ARBA" id="ARBA00022737"/>
    </source>
</evidence>
<dbReference type="GO" id="GO:0005886">
    <property type="term" value="C:plasma membrane"/>
    <property type="evidence" value="ECO:0007669"/>
    <property type="project" value="TreeGrafter"/>
</dbReference>
<feature type="domain" description="Gnk2-homologous" evidence="17">
    <location>
        <begin position="653"/>
        <end position="757"/>
    </location>
</feature>
<dbReference type="FunFam" id="1.10.510.10:FF:000129">
    <property type="entry name" value="cysteine-rich receptor-like protein kinase 10"/>
    <property type="match status" value="2"/>
</dbReference>
<dbReference type="InterPro" id="IPR008271">
    <property type="entry name" value="Ser/Thr_kinase_AS"/>
</dbReference>
<dbReference type="PROSITE" id="PS51473">
    <property type="entry name" value="GNK2"/>
    <property type="match status" value="4"/>
</dbReference>
<evidence type="ECO:0000313" key="19">
    <source>
        <dbReference type="Proteomes" id="UP001341281"/>
    </source>
</evidence>
<dbReference type="FunFam" id="3.30.200.20:FF:000142">
    <property type="entry name" value="Cysteine-rich receptor-like protein kinase 10"/>
    <property type="match status" value="2"/>
</dbReference>
<proteinExistence type="predicted"/>
<dbReference type="SUPFAM" id="SSF56112">
    <property type="entry name" value="Protein kinase-like (PK-like)"/>
    <property type="match status" value="2"/>
</dbReference>
<feature type="domain" description="Gnk2-homologous" evidence="17">
    <location>
        <begin position="24"/>
        <end position="128"/>
    </location>
</feature>
<dbReference type="PROSITE" id="PS50011">
    <property type="entry name" value="PROTEIN_KINASE_DOM"/>
    <property type="match status" value="2"/>
</dbReference>
<dbReference type="Proteomes" id="UP001341281">
    <property type="component" value="Chromosome 03"/>
</dbReference>
<evidence type="ECO:0000256" key="3">
    <source>
        <dbReference type="ARBA" id="ARBA00022679"/>
    </source>
</evidence>
<dbReference type="InterPro" id="IPR002902">
    <property type="entry name" value="GNK2"/>
</dbReference>
<keyword evidence="12" id="KW-0325">Glycoprotein</keyword>
<evidence type="ECO:0000256" key="11">
    <source>
        <dbReference type="ARBA" id="ARBA00023136"/>
    </source>
</evidence>
<dbReference type="Gene3D" id="3.30.200.20">
    <property type="entry name" value="Phosphorylase Kinase, domain 1"/>
    <property type="match status" value="2"/>
</dbReference>
<feature type="binding site" evidence="13">
    <location>
        <position position="384"/>
    </location>
    <ligand>
        <name>ATP</name>
        <dbReference type="ChEBI" id="CHEBI:30616"/>
    </ligand>
</feature>
<keyword evidence="11" id="KW-0472">Membrane</keyword>
<dbReference type="InterPro" id="IPR000719">
    <property type="entry name" value="Prot_kinase_dom"/>
</dbReference>
<dbReference type="EMBL" id="CP144747">
    <property type="protein sequence ID" value="WVZ66235.1"/>
    <property type="molecule type" value="Genomic_DNA"/>
</dbReference>
<dbReference type="GO" id="GO:0006950">
    <property type="term" value="P:response to stress"/>
    <property type="evidence" value="ECO:0007669"/>
    <property type="project" value="UniProtKB-ARBA"/>
</dbReference>
<keyword evidence="2" id="KW-0723">Serine/threonine-protein kinase</keyword>
<accession>A0AAQ3WLX3</accession>
<dbReference type="CDD" id="cd23509">
    <property type="entry name" value="Gnk2-like"/>
    <property type="match status" value="4"/>
</dbReference>
<keyword evidence="6" id="KW-0677">Repeat</keyword>
<evidence type="ECO:0000259" key="16">
    <source>
        <dbReference type="PROSITE" id="PS50011"/>
    </source>
</evidence>
<feature type="non-terminal residue" evidence="18">
    <location>
        <position position="1"/>
    </location>
</feature>